<comment type="similarity">
    <text evidence="1">Belongs to the TRAFAC class TrmE-Era-EngA-EngB-Septin-like GTPase superfamily. Septin GTPase family.</text>
</comment>
<proteinExistence type="inferred from homology"/>
<evidence type="ECO:0000313" key="5">
    <source>
        <dbReference type="Proteomes" id="UP000285326"/>
    </source>
</evidence>
<evidence type="ECO:0000256" key="1">
    <source>
        <dbReference type="RuleBase" id="RU004560"/>
    </source>
</evidence>
<dbReference type="Proteomes" id="UP000285326">
    <property type="component" value="Unassembled WGS sequence"/>
</dbReference>
<accession>A0A420ICL2</accession>
<dbReference type="PROSITE" id="PS51719">
    <property type="entry name" value="G_SEPTIN"/>
    <property type="match status" value="1"/>
</dbReference>
<dbReference type="InterPro" id="IPR027417">
    <property type="entry name" value="P-loop_NTPase"/>
</dbReference>
<protein>
    <submittedName>
        <fullName evidence="4">Putative heat shock protein</fullName>
    </submittedName>
</protein>
<feature type="domain" description="Septin-type G" evidence="3">
    <location>
        <begin position="214"/>
        <end position="513"/>
    </location>
</feature>
<sequence>MRPLLYDDAFTGRSRSTNEVTRAMPPPITCFIADEKTMDSSSPSHPTLFPRSRNIAKKTDYGVESYETLTSSLIHDTHDLDERPSNIRQTRGNIAENSTNSCQNLQKAEMFPSSSPSLDLSRNTSPYRRQNAISRPLTPLSSHSPILASSLSSLDSRIISDIGYFTDENLSQDIQSNRLEEHGTGLQDSGSTTHFVMPSIKMPSRRPFTEKGRNMGRLKILIAGDSGIGKTSLVKAIVQICQDIVHVDPIRVASPKLYSRNFNCTRRVRSRTPDIESTSKINEIYASTKPYPVWWSDLEDSHLLKKRRNAEDSVLERNLCFVDTPGYNTNTSQMECVFSVLDYIESQFKKISTIEGSNESEMINMLCGNGVKTIDIEYMSRLSQLTNIIPLMAHSDRHSEQQISSIKKHIMNELRSVKIKPFLFDLNSNLDSNLDSDPNSSRTLIPFAISCKTSPDYETMDASLLMSPDYVQPLVESELTVLIHKIFQRDSISWLRHVAAKKYILWRKSSGTSSTPQTLYHPLRTLSSSQILTAPVGPTTSYALAKITDHTQREERVAQVRLANWAADLQRSLQNERSRFESIARSERAVWLTERFGECVQDGTIVPLSQVRKDKNKIDSELKSFIKPSFFSPHNLKDRYVDTSDPLGLLSLNYEFKRRGWILLKMLSSLGIISGFAFYVARAWHENWQIFGLGLRDWIGPRVFYC</sequence>
<dbReference type="PANTHER" id="PTHR18884">
    <property type="entry name" value="SEPTIN"/>
    <property type="match status" value="1"/>
</dbReference>
<feature type="transmembrane region" description="Helical" evidence="2">
    <location>
        <begin position="661"/>
        <end position="681"/>
    </location>
</feature>
<organism evidence="4 5">
    <name type="scientific">Golovinomyces cichoracearum</name>
    <dbReference type="NCBI Taxonomy" id="62708"/>
    <lineage>
        <taxon>Eukaryota</taxon>
        <taxon>Fungi</taxon>
        <taxon>Dikarya</taxon>
        <taxon>Ascomycota</taxon>
        <taxon>Pezizomycotina</taxon>
        <taxon>Leotiomycetes</taxon>
        <taxon>Erysiphales</taxon>
        <taxon>Erysiphaceae</taxon>
        <taxon>Golovinomyces</taxon>
    </lineage>
</organism>
<dbReference type="EMBL" id="MCBS01024880">
    <property type="protein sequence ID" value="RKF72270.1"/>
    <property type="molecule type" value="Genomic_DNA"/>
</dbReference>
<evidence type="ECO:0000259" key="3">
    <source>
        <dbReference type="PROSITE" id="PS51719"/>
    </source>
</evidence>
<evidence type="ECO:0000256" key="2">
    <source>
        <dbReference type="SAM" id="Phobius"/>
    </source>
</evidence>
<keyword evidence="2" id="KW-0472">Membrane</keyword>
<dbReference type="Pfam" id="PF20571">
    <property type="entry name" value="DUF6780"/>
    <property type="match status" value="1"/>
</dbReference>
<comment type="caution">
    <text evidence="4">The sequence shown here is derived from an EMBL/GenBank/DDBJ whole genome shotgun (WGS) entry which is preliminary data.</text>
</comment>
<dbReference type="InterPro" id="IPR046707">
    <property type="entry name" value="DUF6780"/>
</dbReference>
<dbReference type="GO" id="GO:0005525">
    <property type="term" value="F:GTP binding"/>
    <property type="evidence" value="ECO:0007669"/>
    <property type="project" value="UniProtKB-KW"/>
</dbReference>
<dbReference type="Pfam" id="PF00735">
    <property type="entry name" value="Septin"/>
    <property type="match status" value="1"/>
</dbReference>
<keyword evidence="1" id="KW-0547">Nucleotide-binding</keyword>
<keyword evidence="1" id="KW-0342">GTP-binding</keyword>
<keyword evidence="4" id="KW-0346">Stress response</keyword>
<reference evidence="4 5" key="1">
    <citation type="journal article" date="2018" name="BMC Genomics">
        <title>Comparative genome analyses reveal sequence features reflecting distinct modes of host-adaptation between dicot and monocot powdery mildew.</title>
        <authorList>
            <person name="Wu Y."/>
            <person name="Ma X."/>
            <person name="Pan Z."/>
            <person name="Kale S.D."/>
            <person name="Song Y."/>
            <person name="King H."/>
            <person name="Zhang Q."/>
            <person name="Presley C."/>
            <person name="Deng X."/>
            <person name="Wei C.I."/>
            <person name="Xiao S."/>
        </authorList>
    </citation>
    <scope>NUCLEOTIDE SEQUENCE [LARGE SCALE GENOMIC DNA]</scope>
    <source>
        <strain evidence="4">UMSG1</strain>
    </source>
</reference>
<keyword evidence="2" id="KW-1133">Transmembrane helix</keyword>
<gene>
    <name evidence="4" type="ORF">GcM1_248036</name>
</gene>
<dbReference type="AlphaFoldDB" id="A0A420ICL2"/>
<dbReference type="Gene3D" id="3.40.50.300">
    <property type="entry name" value="P-loop containing nucleotide triphosphate hydrolases"/>
    <property type="match status" value="1"/>
</dbReference>
<dbReference type="SUPFAM" id="SSF52540">
    <property type="entry name" value="P-loop containing nucleoside triphosphate hydrolases"/>
    <property type="match status" value="1"/>
</dbReference>
<keyword evidence="2" id="KW-0812">Transmembrane</keyword>
<name>A0A420ICL2_9PEZI</name>
<evidence type="ECO:0000313" key="4">
    <source>
        <dbReference type="EMBL" id="RKF72270.1"/>
    </source>
</evidence>
<dbReference type="InterPro" id="IPR030379">
    <property type="entry name" value="G_SEPTIN_dom"/>
</dbReference>